<comment type="caution">
    <text evidence="1">The sequence shown here is derived from an EMBL/GenBank/DDBJ whole genome shotgun (WGS) entry which is preliminary data.</text>
</comment>
<accession>A0A4U0H5T4</accession>
<protein>
    <submittedName>
        <fullName evidence="1">Uncharacterized protein</fullName>
    </submittedName>
</protein>
<name>A0A4U0H5T4_9SPHI</name>
<sequence>MSAVNTIAYAKKEAREDAFAFGIAKGGRKKAIEIALSFKKMGTPIADIAEGTGVSIEELRRTLRSKIEKLNNWLDIIYKSIAAIWIFSDGCFC</sequence>
<reference evidence="1 2" key="1">
    <citation type="submission" date="2019-04" db="EMBL/GenBank/DDBJ databases">
        <title>Sphingobacterium olei sp. nov., isolated from oil-contaminated soil.</title>
        <authorList>
            <person name="Liu B."/>
        </authorList>
    </citation>
    <scope>NUCLEOTIDE SEQUENCE [LARGE SCALE GENOMIC DNA]</scope>
    <source>
        <strain evidence="1 2">Y3L14</strain>
    </source>
</reference>
<gene>
    <name evidence="1" type="ORF">FAZ19_09550</name>
</gene>
<proteinExistence type="predicted"/>
<dbReference type="AlphaFoldDB" id="A0A4U0H5T4"/>
<dbReference type="EMBL" id="SUKA01000002">
    <property type="protein sequence ID" value="TJY67121.1"/>
    <property type="molecule type" value="Genomic_DNA"/>
</dbReference>
<evidence type="ECO:0000313" key="1">
    <source>
        <dbReference type="EMBL" id="TJY67121.1"/>
    </source>
</evidence>
<dbReference type="Proteomes" id="UP000309872">
    <property type="component" value="Unassembled WGS sequence"/>
</dbReference>
<organism evidence="1 2">
    <name type="scientific">Sphingobacterium alkalisoli</name>
    <dbReference type="NCBI Taxonomy" id="1874115"/>
    <lineage>
        <taxon>Bacteria</taxon>
        <taxon>Pseudomonadati</taxon>
        <taxon>Bacteroidota</taxon>
        <taxon>Sphingobacteriia</taxon>
        <taxon>Sphingobacteriales</taxon>
        <taxon>Sphingobacteriaceae</taxon>
        <taxon>Sphingobacterium</taxon>
    </lineage>
</organism>
<dbReference type="OrthoDB" id="713665at2"/>
<keyword evidence="2" id="KW-1185">Reference proteome</keyword>
<evidence type="ECO:0000313" key="2">
    <source>
        <dbReference type="Proteomes" id="UP000309872"/>
    </source>
</evidence>